<reference evidence="1 2" key="1">
    <citation type="journal article" date="2018" name="Evol. Lett.">
        <title>Horizontal gene cluster transfer increased hallucinogenic mushroom diversity.</title>
        <authorList>
            <person name="Reynolds H.T."/>
            <person name="Vijayakumar V."/>
            <person name="Gluck-Thaler E."/>
            <person name="Korotkin H.B."/>
            <person name="Matheny P.B."/>
            <person name="Slot J.C."/>
        </authorList>
    </citation>
    <scope>NUCLEOTIDE SEQUENCE [LARGE SCALE GENOMIC DNA]</scope>
    <source>
        <strain evidence="1 2">2631</strain>
    </source>
</reference>
<evidence type="ECO:0000313" key="2">
    <source>
        <dbReference type="Proteomes" id="UP000283269"/>
    </source>
</evidence>
<name>A0A409X8W8_PSICY</name>
<gene>
    <name evidence="1" type="ORF">CVT25_014510</name>
</gene>
<dbReference type="InParanoid" id="A0A409X8W8"/>
<protein>
    <submittedName>
        <fullName evidence="1">Uncharacterized protein</fullName>
    </submittedName>
</protein>
<proteinExistence type="predicted"/>
<comment type="caution">
    <text evidence="1">The sequence shown here is derived from an EMBL/GenBank/DDBJ whole genome shotgun (WGS) entry which is preliminary data.</text>
</comment>
<sequence length="194" mass="22463">MSLIFDCVSLAPESMPSDQNLKFDWSQSSVFLQDSVIYYSPNSHCTMIIPLRLDSIPPPPPPFDVPGLHVGMFKQPVWWTEAYGWMVFVPLAPFFISTPFYEFCWTPGTEEVDYVPPNLRFLTGKHYRMNQNDLFNWAWAEKRAFVSPTYSGWSLLKSATESAIPLGMMAEIWHKALPYYLLSIPVEWQIPQRN</sequence>
<keyword evidence="2" id="KW-1185">Reference proteome</keyword>
<organism evidence="1 2">
    <name type="scientific">Psilocybe cyanescens</name>
    <dbReference type="NCBI Taxonomy" id="93625"/>
    <lineage>
        <taxon>Eukaryota</taxon>
        <taxon>Fungi</taxon>
        <taxon>Dikarya</taxon>
        <taxon>Basidiomycota</taxon>
        <taxon>Agaricomycotina</taxon>
        <taxon>Agaricomycetes</taxon>
        <taxon>Agaricomycetidae</taxon>
        <taxon>Agaricales</taxon>
        <taxon>Agaricineae</taxon>
        <taxon>Strophariaceae</taxon>
        <taxon>Psilocybe</taxon>
    </lineage>
</organism>
<dbReference type="OrthoDB" id="3270336at2759"/>
<dbReference type="STRING" id="93625.A0A409X8W8"/>
<dbReference type="Proteomes" id="UP000283269">
    <property type="component" value="Unassembled WGS sequence"/>
</dbReference>
<evidence type="ECO:0000313" key="1">
    <source>
        <dbReference type="EMBL" id="PPQ87212.1"/>
    </source>
</evidence>
<dbReference type="EMBL" id="NHYD01002339">
    <property type="protein sequence ID" value="PPQ87212.1"/>
    <property type="molecule type" value="Genomic_DNA"/>
</dbReference>
<dbReference type="AlphaFoldDB" id="A0A409X8W8"/>
<accession>A0A409X8W8</accession>